<proteinExistence type="predicted"/>
<keyword evidence="2" id="KW-1133">Transmembrane helix</keyword>
<feature type="region of interest" description="Disordered" evidence="1">
    <location>
        <begin position="108"/>
        <end position="133"/>
    </location>
</feature>
<feature type="transmembrane region" description="Helical" evidence="2">
    <location>
        <begin position="406"/>
        <end position="427"/>
    </location>
</feature>
<protein>
    <submittedName>
        <fullName evidence="3">Uncharacterized protein</fullName>
    </submittedName>
</protein>
<gene>
    <name evidence="3" type="ORF">RM590_19165</name>
</gene>
<dbReference type="RefSeq" id="WP_311705847.1">
    <property type="nucleotide sequence ID" value="NZ_JAVREL010000011.1"/>
</dbReference>
<feature type="region of interest" description="Disordered" evidence="1">
    <location>
        <begin position="1"/>
        <end position="20"/>
    </location>
</feature>
<evidence type="ECO:0000256" key="2">
    <source>
        <dbReference type="SAM" id="Phobius"/>
    </source>
</evidence>
<dbReference type="Proteomes" id="UP001183246">
    <property type="component" value="Unassembled WGS sequence"/>
</dbReference>
<feature type="transmembrane region" description="Helical" evidence="2">
    <location>
        <begin position="234"/>
        <end position="251"/>
    </location>
</feature>
<name>A0ABU2MUF1_9ACTN</name>
<accession>A0ABU2MUF1</accession>
<keyword evidence="4" id="KW-1185">Reference proteome</keyword>
<dbReference type="EMBL" id="JAVREL010000011">
    <property type="protein sequence ID" value="MDT0344714.1"/>
    <property type="molecule type" value="Genomic_DNA"/>
</dbReference>
<feature type="transmembrane region" description="Helical" evidence="2">
    <location>
        <begin position="326"/>
        <end position="346"/>
    </location>
</feature>
<reference evidence="4" key="1">
    <citation type="submission" date="2023-07" db="EMBL/GenBank/DDBJ databases">
        <title>30 novel species of actinomycetes from the DSMZ collection.</title>
        <authorList>
            <person name="Nouioui I."/>
        </authorList>
    </citation>
    <scope>NUCLEOTIDE SEQUENCE [LARGE SCALE GENOMIC DNA]</scope>
    <source>
        <strain evidence="4">DSM 44938</strain>
    </source>
</reference>
<evidence type="ECO:0000313" key="3">
    <source>
        <dbReference type="EMBL" id="MDT0344714.1"/>
    </source>
</evidence>
<feature type="transmembrane region" description="Helical" evidence="2">
    <location>
        <begin position="263"/>
        <end position="285"/>
    </location>
</feature>
<sequence length="518" mass="56086">MLQWPGGNEGGEANEPAPVPPYNRRVRIVVQILDHPDELALATQELTARGWSVRPATPGDGVPAEERRAPYLVEVRLRGAWLGARASAVRQVEALARERKLPLWIRDSSLVEPPPEPPRTQYHARRRPPPGAGRVRHWAFEVAAATGMADTQRTLALPGDPGAAAAIAELNSRDLGGTPFDPATHTVRRAVGPAVDPTRAEGERRRMVRQGLFAVGFLAPVLMCGALVADLPGWWRALPVLPLLALCHPVGRWVTGNEPRPRVVRLAAGTLITGGSAFLGFLWAANNDGSLARQAAMVAVSLVALLVLAGDWLALRHSWLSRNAQWVVPLLATPLVFVLPVFGRVLHSVYLTDEFGIPSSAVPIEFYWPVLIALPSIGLATVFVLMFIALGGWARHLHQVPTLREQLFVTLPLAGVVYVLTAVLFGVQEAGSAARAAAEAAADGREPADYYGIDGRLMCVTPLAAPDDIPILGGPLPPPERPVLFFGDDGDHLWLWDPDRREPLRVRQEDVALAECRA</sequence>
<feature type="transmembrane region" description="Helical" evidence="2">
    <location>
        <begin position="291"/>
        <end position="314"/>
    </location>
</feature>
<keyword evidence="2" id="KW-0812">Transmembrane</keyword>
<keyword evidence="2" id="KW-0472">Membrane</keyword>
<feature type="transmembrane region" description="Helical" evidence="2">
    <location>
        <begin position="211"/>
        <end position="228"/>
    </location>
</feature>
<feature type="transmembrane region" description="Helical" evidence="2">
    <location>
        <begin position="366"/>
        <end position="394"/>
    </location>
</feature>
<evidence type="ECO:0000256" key="1">
    <source>
        <dbReference type="SAM" id="MobiDB-lite"/>
    </source>
</evidence>
<organism evidence="3 4">
    <name type="scientific">Streptomyces litchfieldiae</name>
    <dbReference type="NCBI Taxonomy" id="3075543"/>
    <lineage>
        <taxon>Bacteria</taxon>
        <taxon>Bacillati</taxon>
        <taxon>Actinomycetota</taxon>
        <taxon>Actinomycetes</taxon>
        <taxon>Kitasatosporales</taxon>
        <taxon>Streptomycetaceae</taxon>
        <taxon>Streptomyces</taxon>
    </lineage>
</organism>
<comment type="caution">
    <text evidence="3">The sequence shown here is derived from an EMBL/GenBank/DDBJ whole genome shotgun (WGS) entry which is preliminary data.</text>
</comment>
<evidence type="ECO:0000313" key="4">
    <source>
        <dbReference type="Proteomes" id="UP001183246"/>
    </source>
</evidence>